<evidence type="ECO:0000313" key="3">
    <source>
        <dbReference type="Proteomes" id="UP000709295"/>
    </source>
</evidence>
<feature type="region of interest" description="Disordered" evidence="1">
    <location>
        <begin position="1"/>
        <end position="76"/>
    </location>
</feature>
<organism evidence="2 3">
    <name type="scientific">Phytophthora aleatoria</name>
    <dbReference type="NCBI Taxonomy" id="2496075"/>
    <lineage>
        <taxon>Eukaryota</taxon>
        <taxon>Sar</taxon>
        <taxon>Stramenopiles</taxon>
        <taxon>Oomycota</taxon>
        <taxon>Peronosporomycetes</taxon>
        <taxon>Peronosporales</taxon>
        <taxon>Peronosporaceae</taxon>
        <taxon>Phytophthora</taxon>
    </lineage>
</organism>
<feature type="compositionally biased region" description="Pro residues" evidence="1">
    <location>
        <begin position="54"/>
        <end position="64"/>
    </location>
</feature>
<sequence length="111" mass="12056">MYESFACYEQTSSTDEDTSPNLRPRQQSRTDNEGIDQPSVLRHPALSASHTPAPQGPALPPTPLPRQASGGATPQPGVAWATIVGLLLQMIASQQQAIQLQQEQPYAFMEQ</sequence>
<reference evidence="2" key="1">
    <citation type="submission" date="2021-01" db="EMBL/GenBank/DDBJ databases">
        <title>Phytophthora aleatoria, a newly-described species from Pinus radiata is distinct from Phytophthora cactorum isolates based on comparative genomics.</title>
        <authorList>
            <person name="Mcdougal R."/>
            <person name="Panda P."/>
            <person name="Williams N."/>
            <person name="Studholme D.J."/>
        </authorList>
    </citation>
    <scope>NUCLEOTIDE SEQUENCE</scope>
    <source>
        <strain evidence="2">NZFS 4037</strain>
    </source>
</reference>
<evidence type="ECO:0000313" key="2">
    <source>
        <dbReference type="EMBL" id="KAG6970705.1"/>
    </source>
</evidence>
<name>A0A8J5MHW9_9STRA</name>
<evidence type="ECO:0000256" key="1">
    <source>
        <dbReference type="SAM" id="MobiDB-lite"/>
    </source>
</evidence>
<dbReference type="Proteomes" id="UP000709295">
    <property type="component" value="Unassembled WGS sequence"/>
</dbReference>
<feature type="compositionally biased region" description="Polar residues" evidence="1">
    <location>
        <begin position="9"/>
        <end position="29"/>
    </location>
</feature>
<protein>
    <submittedName>
        <fullName evidence="2">Uncharacterized protein</fullName>
    </submittedName>
</protein>
<dbReference type="EMBL" id="JAENGY010000174">
    <property type="protein sequence ID" value="KAG6970705.1"/>
    <property type="molecule type" value="Genomic_DNA"/>
</dbReference>
<gene>
    <name evidence="2" type="ORF">JG688_00004744</name>
</gene>
<accession>A0A8J5MHW9</accession>
<proteinExistence type="predicted"/>
<keyword evidence="3" id="KW-1185">Reference proteome</keyword>
<dbReference type="AlphaFoldDB" id="A0A8J5MHW9"/>
<comment type="caution">
    <text evidence="2">The sequence shown here is derived from an EMBL/GenBank/DDBJ whole genome shotgun (WGS) entry which is preliminary data.</text>
</comment>